<dbReference type="EMBL" id="AGNL01019073">
    <property type="protein sequence ID" value="EJK62172.1"/>
    <property type="molecule type" value="Genomic_DNA"/>
</dbReference>
<dbReference type="InterPro" id="IPR036430">
    <property type="entry name" value="RNase_T2-like_sf"/>
</dbReference>
<dbReference type="eggNOG" id="KOG1642">
    <property type="taxonomic scope" value="Eukaryota"/>
</dbReference>
<keyword evidence="4" id="KW-1185">Reference proteome</keyword>
<dbReference type="GO" id="GO:0006401">
    <property type="term" value="P:RNA catabolic process"/>
    <property type="evidence" value="ECO:0007669"/>
    <property type="project" value="TreeGrafter"/>
</dbReference>
<dbReference type="PANTHER" id="PTHR11240:SF22">
    <property type="entry name" value="RIBONUCLEASE T2"/>
    <property type="match status" value="1"/>
</dbReference>
<dbReference type="PROSITE" id="PS00531">
    <property type="entry name" value="RNASE_T2_2"/>
    <property type="match status" value="1"/>
</dbReference>
<comment type="similarity">
    <text evidence="1 2">Belongs to the RNase T2 family.</text>
</comment>
<evidence type="ECO:0000256" key="1">
    <source>
        <dbReference type="ARBA" id="ARBA00007469"/>
    </source>
</evidence>
<dbReference type="Gene3D" id="3.90.730.10">
    <property type="entry name" value="Ribonuclease T2-like"/>
    <property type="match status" value="1"/>
</dbReference>
<dbReference type="GO" id="GO:0003723">
    <property type="term" value="F:RNA binding"/>
    <property type="evidence" value="ECO:0007669"/>
    <property type="project" value="InterPro"/>
</dbReference>
<protein>
    <submittedName>
        <fullName evidence="3">Uncharacterized protein</fullName>
    </submittedName>
</protein>
<dbReference type="Proteomes" id="UP000266841">
    <property type="component" value="Unassembled WGS sequence"/>
</dbReference>
<dbReference type="InterPro" id="IPR001568">
    <property type="entry name" value="RNase_T2-like"/>
</dbReference>
<organism evidence="3 4">
    <name type="scientific">Thalassiosira oceanica</name>
    <name type="common">Marine diatom</name>
    <dbReference type="NCBI Taxonomy" id="159749"/>
    <lineage>
        <taxon>Eukaryota</taxon>
        <taxon>Sar</taxon>
        <taxon>Stramenopiles</taxon>
        <taxon>Ochrophyta</taxon>
        <taxon>Bacillariophyta</taxon>
        <taxon>Coscinodiscophyceae</taxon>
        <taxon>Thalassiosirophycidae</taxon>
        <taxon>Thalassiosirales</taxon>
        <taxon>Thalassiosiraceae</taxon>
        <taxon>Thalassiosira</taxon>
    </lineage>
</organism>
<dbReference type="CDD" id="cd00374">
    <property type="entry name" value="RNase_T2"/>
    <property type="match status" value="1"/>
</dbReference>
<name>K0SVF5_THAOC</name>
<dbReference type="SUPFAM" id="SSF55895">
    <property type="entry name" value="Ribonuclease Rh-like"/>
    <property type="match status" value="1"/>
</dbReference>
<dbReference type="AlphaFoldDB" id="K0SVF5"/>
<dbReference type="InterPro" id="IPR033130">
    <property type="entry name" value="RNase_T2_His_AS_2"/>
</dbReference>
<evidence type="ECO:0000313" key="3">
    <source>
        <dbReference type="EMBL" id="EJK62172.1"/>
    </source>
</evidence>
<comment type="caution">
    <text evidence="3">The sequence shown here is derived from an EMBL/GenBank/DDBJ whole genome shotgun (WGS) entry which is preliminary data.</text>
</comment>
<dbReference type="InterPro" id="IPR018188">
    <property type="entry name" value="RNase_T2_His_AS_1"/>
</dbReference>
<dbReference type="GO" id="GO:0005576">
    <property type="term" value="C:extracellular region"/>
    <property type="evidence" value="ECO:0007669"/>
    <property type="project" value="TreeGrafter"/>
</dbReference>
<dbReference type="PANTHER" id="PTHR11240">
    <property type="entry name" value="RIBONUCLEASE T2"/>
    <property type="match status" value="1"/>
</dbReference>
<dbReference type="OrthoDB" id="435754at2759"/>
<dbReference type="PROSITE" id="PS00530">
    <property type="entry name" value="RNASE_T2_1"/>
    <property type="match status" value="1"/>
</dbReference>
<proteinExistence type="inferred from homology"/>
<evidence type="ECO:0000256" key="2">
    <source>
        <dbReference type="RuleBase" id="RU004328"/>
    </source>
</evidence>
<dbReference type="GO" id="GO:0033897">
    <property type="term" value="F:ribonuclease T2 activity"/>
    <property type="evidence" value="ECO:0007669"/>
    <property type="project" value="InterPro"/>
</dbReference>
<dbReference type="OMA" id="HGTCAAW"/>
<gene>
    <name evidence="3" type="ORF">THAOC_17228</name>
</gene>
<sequence>MVTGMADCFQRNSRIALAAPAVVLFVVTCLASLVSPPAPEFGGDAKARAGLGPLRLGHGHHGHRGYRDEYSGDEDDEGDSSPYDFYVYSMTFQPEFCREQRRGHFPGCRDFEESWEGQLTIHGLWPNRFDGSWPSNCSREKLDLTSLSSIASEMSDKWPDVKGGHSFWEHEWDKHGTCSGLTQLDYFRAALGLLVDTPPVVRESIGSTVVRDDLLGSYGDEGMTALVCKGGGYLSEVRVCFARGEGGAVGDRIVCPGAILDEDSCGDEIKVAAFGEGEDSSYGAVVETM</sequence>
<reference evidence="3 4" key="1">
    <citation type="journal article" date="2012" name="Genome Biol.">
        <title>Genome and low-iron response of an oceanic diatom adapted to chronic iron limitation.</title>
        <authorList>
            <person name="Lommer M."/>
            <person name="Specht M."/>
            <person name="Roy A.S."/>
            <person name="Kraemer L."/>
            <person name="Andreson R."/>
            <person name="Gutowska M.A."/>
            <person name="Wolf J."/>
            <person name="Bergner S.V."/>
            <person name="Schilhabel M.B."/>
            <person name="Klostermeier U.C."/>
            <person name="Beiko R.G."/>
            <person name="Rosenstiel P."/>
            <person name="Hippler M."/>
            <person name="Laroche J."/>
        </authorList>
    </citation>
    <scope>NUCLEOTIDE SEQUENCE [LARGE SCALE GENOMIC DNA]</scope>
    <source>
        <strain evidence="3 4">CCMP1005</strain>
    </source>
</reference>
<evidence type="ECO:0000313" key="4">
    <source>
        <dbReference type="Proteomes" id="UP000266841"/>
    </source>
</evidence>
<accession>K0SVF5</accession>
<dbReference type="Pfam" id="PF00445">
    <property type="entry name" value="Ribonuclease_T2"/>
    <property type="match status" value="1"/>
</dbReference>